<feature type="transmembrane region" description="Helical" evidence="2">
    <location>
        <begin position="36"/>
        <end position="56"/>
    </location>
</feature>
<evidence type="ECO:0000313" key="4">
    <source>
        <dbReference type="EMBL" id="MDT0489805.1"/>
    </source>
</evidence>
<feature type="region of interest" description="Disordered" evidence="1">
    <location>
        <begin position="1"/>
        <end position="35"/>
    </location>
</feature>
<dbReference type="Proteomes" id="UP001180556">
    <property type="component" value="Unassembled WGS sequence"/>
</dbReference>
<keyword evidence="2" id="KW-0472">Membrane</keyword>
<keyword evidence="2" id="KW-1133">Transmembrane helix</keyword>
<feature type="compositionally biased region" description="Polar residues" evidence="1">
    <location>
        <begin position="1"/>
        <end position="23"/>
    </location>
</feature>
<keyword evidence="5" id="KW-1185">Reference proteome</keyword>
<feature type="transmembrane region" description="Helical" evidence="2">
    <location>
        <begin position="62"/>
        <end position="81"/>
    </location>
</feature>
<gene>
    <name evidence="4" type="ORF">RM717_04730</name>
</gene>
<evidence type="ECO:0000259" key="3">
    <source>
        <dbReference type="Pfam" id="PF04982"/>
    </source>
</evidence>
<evidence type="ECO:0000256" key="1">
    <source>
        <dbReference type="SAM" id="MobiDB-lite"/>
    </source>
</evidence>
<keyword evidence="2" id="KW-0812">Transmembrane</keyword>
<name>A0ABU2VX10_9ACTN</name>
<sequence>MPDTPSTTLPAQPRTPSSLSSLPATKAPPRPKPSSVSVATLGGTVALLLLAAIGHALGQTVLIPPLAASAALVFAAPALPLAQPRHVIGGQLVSALTGFAVLATVGDSVWASALAGGLAIGAMALTRTGHSPAAATAVIVVATQPAAPLFLALLLLATVVIVGVGVLAGRSGKTARYPAYWW</sequence>
<feature type="transmembrane region" description="Helical" evidence="2">
    <location>
        <begin position="146"/>
        <end position="168"/>
    </location>
</feature>
<dbReference type="PANTHER" id="PTHR33741">
    <property type="entry name" value="TRANSMEMBRANE PROTEIN DDB_G0269096-RELATED"/>
    <property type="match status" value="1"/>
</dbReference>
<comment type="caution">
    <text evidence="4">The sequence shown here is derived from an EMBL/GenBank/DDBJ whole genome shotgun (WGS) entry which is preliminary data.</text>
</comment>
<dbReference type="Pfam" id="PF04982">
    <property type="entry name" value="TM_HPP"/>
    <property type="match status" value="1"/>
</dbReference>
<evidence type="ECO:0000256" key="2">
    <source>
        <dbReference type="SAM" id="Phobius"/>
    </source>
</evidence>
<evidence type="ECO:0000313" key="5">
    <source>
        <dbReference type="Proteomes" id="UP001180556"/>
    </source>
</evidence>
<protein>
    <submittedName>
        <fullName evidence="4">HPP family protein</fullName>
    </submittedName>
</protein>
<feature type="transmembrane region" description="Helical" evidence="2">
    <location>
        <begin position="93"/>
        <end position="126"/>
    </location>
</feature>
<dbReference type="PANTHER" id="PTHR33741:SF5">
    <property type="entry name" value="TRANSMEMBRANE PROTEIN DDB_G0269096-RELATED"/>
    <property type="match status" value="1"/>
</dbReference>
<dbReference type="RefSeq" id="WP_311596383.1">
    <property type="nucleotide sequence ID" value="NZ_JAVRFG010000005.1"/>
</dbReference>
<dbReference type="EMBL" id="JAVRFG010000005">
    <property type="protein sequence ID" value="MDT0489805.1"/>
    <property type="molecule type" value="Genomic_DNA"/>
</dbReference>
<accession>A0ABU2VX10</accession>
<organism evidence="4 5">
    <name type="scientific">Streptomyces stephensoniae</name>
    <dbReference type="NCBI Taxonomy" id="3375367"/>
    <lineage>
        <taxon>Bacteria</taxon>
        <taxon>Bacillati</taxon>
        <taxon>Actinomycetota</taxon>
        <taxon>Actinomycetes</taxon>
        <taxon>Kitasatosporales</taxon>
        <taxon>Streptomycetaceae</taxon>
        <taxon>Streptomyces</taxon>
    </lineage>
</organism>
<proteinExistence type="predicted"/>
<feature type="domain" description="HPP transmembrane region" evidence="3">
    <location>
        <begin position="29"/>
        <end position="178"/>
    </location>
</feature>
<reference evidence="5" key="1">
    <citation type="submission" date="2023-07" db="EMBL/GenBank/DDBJ databases">
        <title>30 novel species of actinomycetes from the DSMZ collection.</title>
        <authorList>
            <person name="Nouioui I."/>
        </authorList>
    </citation>
    <scope>NUCLEOTIDE SEQUENCE [LARGE SCALE GENOMIC DNA]</scope>
    <source>
        <strain evidence="5">DSM 40932</strain>
    </source>
</reference>
<dbReference type="InterPro" id="IPR058581">
    <property type="entry name" value="TM_HPP"/>
</dbReference>
<dbReference type="InterPro" id="IPR007065">
    <property type="entry name" value="HPP"/>
</dbReference>